<proteinExistence type="predicted"/>
<evidence type="ECO:0000313" key="2">
    <source>
        <dbReference type="Proteomes" id="UP000002035"/>
    </source>
</evidence>
<sequence>MGRVDWCLTNGEKETSRGIGIYISLCTEYVQSNYVYLYNAATEDCRLFISAWYREVFRVIQPWRFKSKQQQPSRPCLSPSKISETVFTPPSSQPRSFEMSIFCCFISTFDKAPQPLGTRHQYCSLFSKRFNYICIQYSDSGNLNVRLRQKVFSRNYSVP</sequence>
<keyword evidence="2" id="KW-1185">Reference proteome</keyword>
<evidence type="ECO:0000313" key="1">
    <source>
        <dbReference type="EMBL" id="EEQ27875.1"/>
    </source>
</evidence>
<accession>C5FDS9</accession>
<gene>
    <name evidence="1" type="ORF">MCYG_00763</name>
</gene>
<dbReference type="GeneID" id="9223555"/>
<dbReference type="HOGENOM" id="CLU_1660306_0_0_1"/>
<dbReference type="Proteomes" id="UP000002035">
    <property type="component" value="Unassembled WGS sequence"/>
</dbReference>
<dbReference type="VEuPathDB" id="FungiDB:MCYG_00763"/>
<dbReference type="RefSeq" id="XP_002850659.1">
    <property type="nucleotide sequence ID" value="XM_002850613.1"/>
</dbReference>
<dbReference type="AlphaFoldDB" id="C5FDS9"/>
<dbReference type="EMBL" id="DS995701">
    <property type="protein sequence ID" value="EEQ27875.1"/>
    <property type="molecule type" value="Genomic_DNA"/>
</dbReference>
<name>C5FDS9_ARTOC</name>
<organism evidence="1 2">
    <name type="scientific">Arthroderma otae (strain ATCC MYA-4605 / CBS 113480)</name>
    <name type="common">Microsporum canis</name>
    <dbReference type="NCBI Taxonomy" id="554155"/>
    <lineage>
        <taxon>Eukaryota</taxon>
        <taxon>Fungi</taxon>
        <taxon>Dikarya</taxon>
        <taxon>Ascomycota</taxon>
        <taxon>Pezizomycotina</taxon>
        <taxon>Eurotiomycetes</taxon>
        <taxon>Eurotiomycetidae</taxon>
        <taxon>Onygenales</taxon>
        <taxon>Arthrodermataceae</taxon>
        <taxon>Microsporum</taxon>
    </lineage>
</organism>
<protein>
    <submittedName>
        <fullName evidence="1">Uncharacterized protein</fullName>
    </submittedName>
</protein>
<reference evidence="2" key="1">
    <citation type="journal article" date="2012" name="MBio">
        <title>Comparative genome analysis of Trichophyton rubrum and related dermatophytes reveals candidate genes involved in infection.</title>
        <authorList>
            <person name="Martinez D.A."/>
            <person name="Oliver B.G."/>
            <person name="Graeser Y."/>
            <person name="Goldberg J.M."/>
            <person name="Li W."/>
            <person name="Martinez-Rossi N.M."/>
            <person name="Monod M."/>
            <person name="Shelest E."/>
            <person name="Barton R.C."/>
            <person name="Birch E."/>
            <person name="Brakhage A.A."/>
            <person name="Chen Z."/>
            <person name="Gurr S.J."/>
            <person name="Heiman D."/>
            <person name="Heitman J."/>
            <person name="Kosti I."/>
            <person name="Rossi A."/>
            <person name="Saif S."/>
            <person name="Samalova M."/>
            <person name="Saunders C.W."/>
            <person name="Shea T."/>
            <person name="Summerbell R.C."/>
            <person name="Xu J."/>
            <person name="Young S."/>
            <person name="Zeng Q."/>
            <person name="Birren B.W."/>
            <person name="Cuomo C.A."/>
            <person name="White T.C."/>
        </authorList>
    </citation>
    <scope>NUCLEOTIDE SEQUENCE [LARGE SCALE GENOMIC DNA]</scope>
    <source>
        <strain evidence="2">ATCC MYA-4605 / CBS 113480</strain>
    </source>
</reference>